<protein>
    <submittedName>
        <fullName evidence="2">Uncharacterized protein</fullName>
    </submittedName>
</protein>
<dbReference type="Proteomes" id="UP000596381">
    <property type="component" value="Segment"/>
</dbReference>
<organism evidence="2 3">
    <name type="scientific">Klebsiella phage vB_KpM_FBKp24</name>
    <dbReference type="NCBI Taxonomy" id="2801834"/>
    <lineage>
        <taxon>Viruses</taxon>
        <taxon>Duplodnaviria</taxon>
        <taxon>Heunggongvirae</taxon>
        <taxon>Uroviricota</taxon>
        <taxon>Caudoviricetes</taxon>
        <taxon>Chimalliviridae</taxon>
        <taxon>Maaswegvirus</taxon>
        <taxon>Maaswegvirus Kp24</taxon>
    </lineage>
</organism>
<name>A0A7U0J5J3_9CAUD</name>
<evidence type="ECO:0000313" key="2">
    <source>
        <dbReference type="EMBL" id="QQV92234.1"/>
    </source>
</evidence>
<feature type="coiled-coil region" evidence="1">
    <location>
        <begin position="89"/>
        <end position="128"/>
    </location>
</feature>
<gene>
    <name evidence="2" type="ORF">vBKpMFBKp24_142</name>
</gene>
<dbReference type="EMBL" id="MW394391">
    <property type="protein sequence ID" value="QQV92234.1"/>
    <property type="molecule type" value="Genomic_DNA"/>
</dbReference>
<evidence type="ECO:0000256" key="1">
    <source>
        <dbReference type="SAM" id="Coils"/>
    </source>
</evidence>
<reference evidence="2 3" key="1">
    <citation type="submission" date="2020-12" db="EMBL/GenBank/DDBJ databases">
        <title>Genomic characterization of four novel bacteriophages infecting Klebsiella pneumoniae.</title>
        <authorList>
            <person name="Estrada Bonilla B."/>
            <person name="Costa A.R."/>
            <person name="van Rossum T."/>
            <person name="Hagedoorn S."/>
            <person name="Wallinga H."/>
            <person name="Xiao M."/>
            <person name="Song W."/>
            <person name="Haas P.-J."/>
            <person name="Nobrega F.L."/>
            <person name="Brouns S.J.J."/>
        </authorList>
    </citation>
    <scope>NUCLEOTIDE SEQUENCE [LARGE SCALE GENOMIC DNA]</scope>
</reference>
<accession>A0A7U0J5J3</accession>
<sequence length="134" mass="14895">MSISNKILLFIVTLVAAGTAFADAPYITNNIAENRGRIQNGDISCEVSRPQATINVGAYGNNGSEYRYANDDKGGYVSISIPLGGDDKMAESCERLADLSRRQKELQIKRLEMEMDRMEKNQQMDSQRAMQVDP</sequence>
<keyword evidence="1" id="KW-0175">Coiled coil</keyword>
<proteinExistence type="predicted"/>
<keyword evidence="3" id="KW-1185">Reference proteome</keyword>
<evidence type="ECO:0000313" key="3">
    <source>
        <dbReference type="Proteomes" id="UP000596381"/>
    </source>
</evidence>